<dbReference type="InterPro" id="IPR057459">
    <property type="entry name" value="SYDE1/2_C2"/>
</dbReference>
<dbReference type="InterPro" id="IPR035892">
    <property type="entry name" value="C2_domain_sf"/>
</dbReference>
<dbReference type="EMBL" id="JBJKFK010000557">
    <property type="protein sequence ID" value="KAL3316334.1"/>
    <property type="molecule type" value="Genomic_DNA"/>
</dbReference>
<dbReference type="GO" id="GO:0005096">
    <property type="term" value="F:GTPase activator activity"/>
    <property type="evidence" value="ECO:0007669"/>
    <property type="project" value="UniProtKB-KW"/>
</dbReference>
<protein>
    <submittedName>
        <fullName evidence="3">Rho GTPase-activating protein syde2</fullName>
    </submittedName>
</protein>
<dbReference type="Gene3D" id="2.60.40.150">
    <property type="entry name" value="C2 domain"/>
    <property type="match status" value="1"/>
</dbReference>
<evidence type="ECO:0000313" key="4">
    <source>
        <dbReference type="Proteomes" id="UP001626550"/>
    </source>
</evidence>
<dbReference type="SUPFAM" id="SSF49562">
    <property type="entry name" value="C2 domain (Calcium/lipid-binding domain, CaLB)"/>
    <property type="match status" value="1"/>
</dbReference>
<comment type="caution">
    <text evidence="3">The sequence shown here is derived from an EMBL/GenBank/DDBJ whole genome shotgun (WGS) entry which is preliminary data.</text>
</comment>
<accession>A0ABD2Q9U8</accession>
<evidence type="ECO:0000259" key="2">
    <source>
        <dbReference type="PROSITE" id="PS50004"/>
    </source>
</evidence>
<organism evidence="3 4">
    <name type="scientific">Cichlidogyrus casuarinus</name>
    <dbReference type="NCBI Taxonomy" id="1844966"/>
    <lineage>
        <taxon>Eukaryota</taxon>
        <taxon>Metazoa</taxon>
        <taxon>Spiralia</taxon>
        <taxon>Lophotrochozoa</taxon>
        <taxon>Platyhelminthes</taxon>
        <taxon>Monogenea</taxon>
        <taxon>Monopisthocotylea</taxon>
        <taxon>Dactylogyridea</taxon>
        <taxon>Ancyrocephalidae</taxon>
        <taxon>Cichlidogyrus</taxon>
    </lineage>
</organism>
<keyword evidence="1" id="KW-0343">GTPase activation</keyword>
<proteinExistence type="predicted"/>
<name>A0ABD2Q9U8_9PLAT</name>
<dbReference type="Proteomes" id="UP001626550">
    <property type="component" value="Unassembled WGS sequence"/>
</dbReference>
<dbReference type="Pfam" id="PF25336">
    <property type="entry name" value="C2_SYDE"/>
    <property type="match status" value="1"/>
</dbReference>
<dbReference type="AlphaFoldDB" id="A0ABD2Q9U8"/>
<gene>
    <name evidence="3" type="primary">SYDE2_2</name>
    <name evidence="3" type="ORF">Ciccas_005019</name>
</gene>
<dbReference type="InterPro" id="IPR000008">
    <property type="entry name" value="C2_dom"/>
</dbReference>
<dbReference type="PROSITE" id="PS50004">
    <property type="entry name" value="C2"/>
    <property type="match status" value="1"/>
</dbReference>
<evidence type="ECO:0000256" key="1">
    <source>
        <dbReference type="ARBA" id="ARBA00022468"/>
    </source>
</evidence>
<dbReference type="PANTHER" id="PTHR46150:SF3">
    <property type="entry name" value="RHO GTPASE-ACTIVATING PROTEIN 100F"/>
    <property type="match status" value="1"/>
</dbReference>
<dbReference type="InterPro" id="IPR052118">
    <property type="entry name" value="Rho-GAP_regulator"/>
</dbReference>
<dbReference type="PANTHER" id="PTHR46150">
    <property type="entry name" value="RHO GTPASE-ACTIVATING PROTEIN 100F"/>
    <property type="match status" value="1"/>
</dbReference>
<dbReference type="CDD" id="cd00030">
    <property type="entry name" value="C2"/>
    <property type="match status" value="1"/>
</dbReference>
<sequence length="280" mass="31545">MLAGCHSNPMLQKLRLKELERSKFLTKFDIKEHRLVVSSLRTFISRPVQNPSSIPTGPGLSGVLCINLIGGMSLQSPQTLLRDLYCVFEVENTRRARSVIRTNTECFAWEEEFELEVNMVQSVTCLLYQWDRRARHKLCFYGNIDLPSLFLNLESPAPVTSQNKCSFNSGDDSGCFTGSSSATISQDLGSRGVEAACKREEATAISPKMDKIALQMEPNGLLYLELAWFPMRLAYSRTKASPSANHNIPLFGCPLRLVLNRERAKIPYIIEKCVSEVRFN</sequence>
<reference evidence="3 4" key="1">
    <citation type="submission" date="2024-11" db="EMBL/GenBank/DDBJ databases">
        <title>Adaptive evolution of stress response genes in parasites aligns with host niche diversity.</title>
        <authorList>
            <person name="Hahn C."/>
            <person name="Resl P."/>
        </authorList>
    </citation>
    <scope>NUCLEOTIDE SEQUENCE [LARGE SCALE GENOMIC DNA]</scope>
    <source>
        <strain evidence="3">EGGRZ-B1_66</strain>
        <tissue evidence="3">Body</tissue>
    </source>
</reference>
<evidence type="ECO:0000313" key="3">
    <source>
        <dbReference type="EMBL" id="KAL3316334.1"/>
    </source>
</evidence>
<keyword evidence="4" id="KW-1185">Reference proteome</keyword>
<feature type="domain" description="C2" evidence="2">
    <location>
        <begin position="45"/>
        <end position="159"/>
    </location>
</feature>